<dbReference type="PANTHER" id="PTHR12872">
    <property type="entry name" value="ALPHA-N-ACETYLGLUCOSAMINIDASE"/>
    <property type="match status" value="1"/>
</dbReference>
<feature type="chain" id="PRO_5001990174" description="Alpha-N-acetylglucosaminidase" evidence="2">
    <location>
        <begin position="21"/>
        <end position="763"/>
    </location>
</feature>
<dbReference type="SUPFAM" id="SSF51445">
    <property type="entry name" value="(Trans)glycosidases"/>
    <property type="match status" value="1"/>
</dbReference>
<dbReference type="Gene3D" id="3.30.379.10">
    <property type="entry name" value="Chitobiase/beta-hexosaminidase domain 2-like"/>
    <property type="match status" value="1"/>
</dbReference>
<dbReference type="Gene3D" id="1.20.120.670">
    <property type="entry name" value="N-acetyl-b-d-glucoasminidase"/>
    <property type="match status" value="1"/>
</dbReference>
<reference evidence="6 7" key="1">
    <citation type="journal article" date="2015" name="Genome Announc.">
        <title>Draft Genome Sequence and Gene Annotation of the Entomopathogenic Fungus Verticillium hemipterigenum.</title>
        <authorList>
            <person name="Horn F."/>
            <person name="Habel A."/>
            <person name="Scharf D.H."/>
            <person name="Dworschak J."/>
            <person name="Brakhage A.A."/>
            <person name="Guthke R."/>
            <person name="Hertweck C."/>
            <person name="Linde J."/>
        </authorList>
    </citation>
    <scope>NUCLEOTIDE SEQUENCE [LARGE SCALE GENOMIC DNA]</scope>
</reference>
<dbReference type="Pfam" id="PF12972">
    <property type="entry name" value="NAGLU_C"/>
    <property type="match status" value="1"/>
</dbReference>
<dbReference type="AlphaFoldDB" id="A0A0A1TEJ5"/>
<feature type="domain" description="Alpha-N-acetylglucosaminidase C-terminal" evidence="5">
    <location>
        <begin position="476"/>
        <end position="755"/>
    </location>
</feature>
<dbReference type="InterPro" id="IPR017853">
    <property type="entry name" value="GH"/>
</dbReference>
<feature type="domain" description="Alpha-N-acetylglucosaminidase N-terminal" evidence="4">
    <location>
        <begin position="27"/>
        <end position="116"/>
    </location>
</feature>
<dbReference type="GO" id="GO:0016787">
    <property type="term" value="F:hydrolase activity"/>
    <property type="evidence" value="ECO:0007669"/>
    <property type="project" value="UniProtKB-KW"/>
</dbReference>
<dbReference type="EMBL" id="CDHN01000002">
    <property type="protein sequence ID" value="CEJ88283.1"/>
    <property type="molecule type" value="Genomic_DNA"/>
</dbReference>
<dbReference type="InterPro" id="IPR007781">
    <property type="entry name" value="NAGLU"/>
</dbReference>
<dbReference type="InterPro" id="IPR024240">
    <property type="entry name" value="NAGLU_N"/>
</dbReference>
<evidence type="ECO:0000259" key="3">
    <source>
        <dbReference type="Pfam" id="PF05089"/>
    </source>
</evidence>
<sequence>MVSASSLFVLGAALISFTAGEPDSLDGIRNFAKRRFGNYADVLSFQLTEKHENPSRWNQVTNDNYTVSSTSDGKILVQGTTLNALARGLRHYATDTMYLDDFWFVKQRTISKPLPALTKTLVGASVVPWRYNFNTVTFSYTFAWYSWEDWEQLLDWAAWRGINLQLAWVGYEKIFLDSFREIGMADDEILAFFSGPAFQAWNRFGNIKGSWGGVGNLTLSWIESQFEMQKKIVARMVELGMTPVLPAFPGFVPDAITRVRPVANVTKAPDWLFVPGYSQDLFLSPLDPTSAELQKLFISKQIEAFGNVTNVYTLDQFNEMQPSSGDTAYLGAVSKATYSALTAANPAAIWLMQGWLFYSSEAYWTQERIDAYLGGMGEKNNALILDLYSEGSPQWQRTKHFSGRPWIWCELHDFGGNMNLFGQVSRLTQGPIAALANSSSLVGFGLTPEAYEGNEIVYDLLLDQAWSSSAIDTVAYFKEWTTLRYGQIVPSTLYKAWDMLRQHVYDMDDPLLPAVGVGVYQLQPALSGLANRTGHFPAPTYLGYDPNVLKQILGFMYDAATENESLWNVPTFQLDVVDVTRQVMGNYFIDLYQDLVKTFNASIAHPPGKTCGTVEQKGQKLLKFLTALDSVLCTIDHFTFAKWLSDAKRWVAGGDDDLISFSARSQVTVWQPDSPYLNDYSARAWGGLTGVYYHKRWEIFVDGLTEAVKAGSIDEQALKQKIHTFEKSWQFGGFNGPESKPASGDVKNVVTEVMKQWPKAFKS</sequence>
<evidence type="ECO:0000259" key="4">
    <source>
        <dbReference type="Pfam" id="PF12971"/>
    </source>
</evidence>
<dbReference type="Gene3D" id="3.20.20.80">
    <property type="entry name" value="Glycosidases"/>
    <property type="match status" value="1"/>
</dbReference>
<dbReference type="STRING" id="1531966.A0A0A1TEJ5"/>
<dbReference type="OrthoDB" id="64736at2759"/>
<dbReference type="HOGENOM" id="CLU_011988_2_1_1"/>
<dbReference type="Proteomes" id="UP000039046">
    <property type="component" value="Unassembled WGS sequence"/>
</dbReference>
<evidence type="ECO:0000313" key="6">
    <source>
        <dbReference type="EMBL" id="CEJ88283.1"/>
    </source>
</evidence>
<dbReference type="InterPro" id="IPR029018">
    <property type="entry name" value="Hex-like_dom2"/>
</dbReference>
<evidence type="ECO:0008006" key="8">
    <source>
        <dbReference type="Google" id="ProtNLM"/>
    </source>
</evidence>
<evidence type="ECO:0000256" key="2">
    <source>
        <dbReference type="SAM" id="SignalP"/>
    </source>
</evidence>
<protein>
    <recommendedName>
        <fullName evidence="8">Alpha-N-acetylglucosaminidase</fullName>
    </recommendedName>
</protein>
<accession>A0A0A1TEJ5</accession>
<dbReference type="InterPro" id="IPR024733">
    <property type="entry name" value="NAGLU_tim-barrel"/>
</dbReference>
<proteinExistence type="predicted"/>
<dbReference type="PANTHER" id="PTHR12872:SF1">
    <property type="entry name" value="ALPHA-N-ACETYLGLUCOSAMINIDASE"/>
    <property type="match status" value="1"/>
</dbReference>
<keyword evidence="2" id="KW-0732">Signal</keyword>
<feature type="domain" description="Alpha-N-acetylglucosaminidase tim-barrel" evidence="3">
    <location>
        <begin position="130"/>
        <end position="467"/>
    </location>
</feature>
<evidence type="ECO:0000313" key="7">
    <source>
        <dbReference type="Proteomes" id="UP000039046"/>
    </source>
</evidence>
<organism evidence="6 7">
    <name type="scientific">[Torrubiella] hemipterigena</name>
    <dbReference type="NCBI Taxonomy" id="1531966"/>
    <lineage>
        <taxon>Eukaryota</taxon>
        <taxon>Fungi</taxon>
        <taxon>Dikarya</taxon>
        <taxon>Ascomycota</taxon>
        <taxon>Pezizomycotina</taxon>
        <taxon>Sordariomycetes</taxon>
        <taxon>Hypocreomycetidae</taxon>
        <taxon>Hypocreales</taxon>
        <taxon>Clavicipitaceae</taxon>
        <taxon>Clavicipitaceae incertae sedis</taxon>
        <taxon>'Torrubiella' clade</taxon>
    </lineage>
</organism>
<gene>
    <name evidence="6" type="ORF">VHEMI04671</name>
</gene>
<dbReference type="Pfam" id="PF12971">
    <property type="entry name" value="NAGLU_N"/>
    <property type="match status" value="1"/>
</dbReference>
<keyword evidence="7" id="KW-1185">Reference proteome</keyword>
<evidence type="ECO:0000256" key="1">
    <source>
        <dbReference type="ARBA" id="ARBA00022801"/>
    </source>
</evidence>
<feature type="signal peptide" evidence="2">
    <location>
        <begin position="1"/>
        <end position="20"/>
    </location>
</feature>
<evidence type="ECO:0000259" key="5">
    <source>
        <dbReference type="Pfam" id="PF12972"/>
    </source>
</evidence>
<dbReference type="InterPro" id="IPR024732">
    <property type="entry name" value="NAGLU_C"/>
</dbReference>
<dbReference type="Pfam" id="PF05089">
    <property type="entry name" value="NAGLU"/>
    <property type="match status" value="1"/>
</dbReference>
<name>A0A0A1TEJ5_9HYPO</name>
<keyword evidence="1" id="KW-0378">Hydrolase</keyword>